<gene>
    <name evidence="16" type="ORF">EXN66_Car006282</name>
</gene>
<dbReference type="InterPro" id="IPR016135">
    <property type="entry name" value="UBQ-conjugating_enzyme/RWD"/>
</dbReference>
<keyword evidence="7 11" id="KW-0863">Zinc-finger</keyword>
<evidence type="ECO:0000256" key="4">
    <source>
        <dbReference type="ARBA" id="ARBA00022679"/>
    </source>
</evidence>
<dbReference type="Pfam" id="PF22191">
    <property type="entry name" value="IBR_1"/>
    <property type="match status" value="1"/>
</dbReference>
<sequence length="551" mass="60882">MNADLEEQEDELVALQSIFDSEEFVRNESKSAGEIRVSAELPAGFTVVLREGETVRQYEISFLPPLLLNFELPENYPSSSPPSFTLTCSWLTHTQLSALAAQLTDLYQASGGTVVLFSWAQFLREDALKFLNIHNLLELPSDQHNSQDTQSAALCEPKILADGQNASTSDWSRQSNLTSHHSKVSQNAFDSGPNIDVRETEQAFQTSEFKDDYQNDLFSGADKSKCERGQEDKNEDGLSVPGSLDPLDQPGQGATSPAPCPRETPQNKEHRPSGLTPSQSLLSQILIFDADQKQKVFANTVFDCSVCFMSLLGSECVQLLDCGHIFCQACLAEFCKVQIKEGTVRGVTCPQADCTASPTPAQVRSLVGEELFSRYDRLLLQSTLDSMSDVMYCPRRSCGSAVILEKSSSAALCSVCGFAFCVKCRKTYHGTEECATMKPPRAIKKDVNEDHANLPMSYEGLKALIDDYNSGSKERRRLLENRYGHRVALATAEECLNDQWLATNSKSCPHCFTKIEKTGGCDVMTCSRCRQTFCWICLSGLSSVHFCKPKS</sequence>
<dbReference type="AlphaFoldDB" id="A0A6G1PK59"/>
<dbReference type="EMBL" id="CM015717">
    <property type="protein sequence ID" value="KAF3690609.1"/>
    <property type="molecule type" value="Genomic_DNA"/>
</dbReference>
<dbReference type="PROSITE" id="PS00518">
    <property type="entry name" value="ZF_RING_1"/>
    <property type="match status" value="1"/>
</dbReference>
<dbReference type="InterPro" id="IPR013083">
    <property type="entry name" value="Znf_RING/FYVE/PHD"/>
</dbReference>
<evidence type="ECO:0000256" key="10">
    <source>
        <dbReference type="ARBA" id="ARBA00044508"/>
    </source>
</evidence>
<evidence type="ECO:0000256" key="12">
    <source>
        <dbReference type="SAM" id="MobiDB-lite"/>
    </source>
</evidence>
<dbReference type="PROSITE" id="PS50908">
    <property type="entry name" value="RWD"/>
    <property type="match status" value="1"/>
</dbReference>
<dbReference type="SUPFAM" id="SSF54495">
    <property type="entry name" value="UBC-like"/>
    <property type="match status" value="1"/>
</dbReference>
<comment type="pathway">
    <text evidence="2">Protein modification; protein ubiquitination.</text>
</comment>
<dbReference type="GO" id="GO:0061630">
    <property type="term" value="F:ubiquitin protein ligase activity"/>
    <property type="evidence" value="ECO:0007669"/>
    <property type="project" value="UniProtKB-EC"/>
</dbReference>
<dbReference type="CDD" id="cd20354">
    <property type="entry name" value="Rcat_RBR_RNF14"/>
    <property type="match status" value="1"/>
</dbReference>
<dbReference type="Pfam" id="PF01485">
    <property type="entry name" value="IBR"/>
    <property type="match status" value="1"/>
</dbReference>
<feature type="domain" description="RING-type" evidence="13">
    <location>
        <begin position="304"/>
        <end position="350"/>
    </location>
</feature>
<keyword evidence="8" id="KW-0833">Ubl conjugation pathway</keyword>
<dbReference type="InterPro" id="IPR017907">
    <property type="entry name" value="Znf_RING_CS"/>
</dbReference>
<dbReference type="SMART" id="SM00647">
    <property type="entry name" value="IBR"/>
    <property type="match status" value="1"/>
</dbReference>
<feature type="domain" description="RWD" evidence="14">
    <location>
        <begin position="10"/>
        <end position="130"/>
    </location>
</feature>
<comment type="similarity">
    <text evidence="10">Belongs to the RBR family. RNF14 subfamily.</text>
</comment>
<dbReference type="InterPro" id="IPR001841">
    <property type="entry name" value="Znf_RING"/>
</dbReference>
<feature type="region of interest" description="Disordered" evidence="12">
    <location>
        <begin position="165"/>
        <end position="194"/>
    </location>
</feature>
<keyword evidence="5" id="KW-0479">Metal-binding</keyword>
<dbReference type="PANTHER" id="PTHR11685">
    <property type="entry name" value="RBR FAMILY RING FINGER AND IBR DOMAIN-CONTAINING"/>
    <property type="match status" value="1"/>
</dbReference>
<comment type="catalytic activity">
    <reaction evidence="1">
        <text>[E2 ubiquitin-conjugating enzyme]-S-ubiquitinyl-L-cysteine + [acceptor protein]-L-lysine = [E2 ubiquitin-conjugating enzyme]-L-cysteine + [acceptor protein]-N(6)-ubiquitinyl-L-lysine.</text>
        <dbReference type="EC" id="2.3.2.31"/>
    </reaction>
</comment>
<dbReference type="CDD" id="cd20341">
    <property type="entry name" value="BRcat_RBR_RNF14"/>
    <property type="match status" value="1"/>
</dbReference>
<proteinExistence type="inferred from homology"/>
<evidence type="ECO:0000256" key="5">
    <source>
        <dbReference type="ARBA" id="ARBA00022723"/>
    </source>
</evidence>
<feature type="compositionally biased region" description="Polar residues" evidence="12">
    <location>
        <begin position="165"/>
        <end position="189"/>
    </location>
</feature>
<dbReference type="PROSITE" id="PS50089">
    <property type="entry name" value="ZF_RING_2"/>
    <property type="match status" value="1"/>
</dbReference>
<evidence type="ECO:0000259" key="15">
    <source>
        <dbReference type="PROSITE" id="PS51873"/>
    </source>
</evidence>
<dbReference type="CDD" id="cd16628">
    <property type="entry name" value="RING-HC_RBR_RNF14"/>
    <property type="match status" value="1"/>
</dbReference>
<dbReference type="CDD" id="cd23820">
    <property type="entry name" value="RWD_RNF14"/>
    <property type="match status" value="1"/>
</dbReference>
<reference evidence="16 17" key="1">
    <citation type="submission" date="2019-02" db="EMBL/GenBank/DDBJ databases">
        <title>Opniocepnalus argus genome.</title>
        <authorList>
            <person name="Zhou C."/>
            <person name="Xiao S."/>
        </authorList>
    </citation>
    <scope>NUCLEOTIDE SEQUENCE [LARGE SCALE GENOMIC DNA]</scope>
    <source>
        <strain evidence="16">OARG1902GOOAL</strain>
        <tissue evidence="16">Muscle</tissue>
    </source>
</reference>
<evidence type="ECO:0000259" key="14">
    <source>
        <dbReference type="PROSITE" id="PS50908"/>
    </source>
</evidence>
<evidence type="ECO:0000256" key="7">
    <source>
        <dbReference type="ARBA" id="ARBA00022771"/>
    </source>
</evidence>
<evidence type="ECO:0000313" key="17">
    <source>
        <dbReference type="Proteomes" id="UP000503349"/>
    </source>
</evidence>
<dbReference type="GO" id="GO:0008270">
    <property type="term" value="F:zinc ion binding"/>
    <property type="evidence" value="ECO:0007669"/>
    <property type="project" value="UniProtKB-KW"/>
</dbReference>
<feature type="domain" description="RING-type" evidence="15">
    <location>
        <begin position="300"/>
        <end position="551"/>
    </location>
</feature>
<evidence type="ECO:0000256" key="1">
    <source>
        <dbReference type="ARBA" id="ARBA00001798"/>
    </source>
</evidence>
<dbReference type="InterPro" id="IPR031127">
    <property type="entry name" value="E3_UB_ligase_RBR"/>
</dbReference>
<dbReference type="Gene3D" id="3.30.40.10">
    <property type="entry name" value="Zinc/RING finger domain, C3HC4 (zinc finger)"/>
    <property type="match status" value="1"/>
</dbReference>
<evidence type="ECO:0000313" key="16">
    <source>
        <dbReference type="EMBL" id="KAF3690609.1"/>
    </source>
</evidence>
<evidence type="ECO:0000256" key="8">
    <source>
        <dbReference type="ARBA" id="ARBA00022786"/>
    </source>
</evidence>
<name>A0A6G1PK59_CHAAH</name>
<evidence type="ECO:0000256" key="11">
    <source>
        <dbReference type="PROSITE-ProRule" id="PRU00175"/>
    </source>
</evidence>
<dbReference type="SMART" id="SM00184">
    <property type="entry name" value="RING"/>
    <property type="match status" value="1"/>
</dbReference>
<evidence type="ECO:0000256" key="6">
    <source>
        <dbReference type="ARBA" id="ARBA00022737"/>
    </source>
</evidence>
<dbReference type="InterPro" id="IPR047548">
    <property type="entry name" value="Rcat_RBR_RNF14"/>
</dbReference>
<feature type="compositionally biased region" description="Basic and acidic residues" evidence="12">
    <location>
        <begin position="222"/>
        <end position="236"/>
    </location>
</feature>
<dbReference type="Proteomes" id="UP000503349">
    <property type="component" value="Chromosome 6"/>
</dbReference>
<keyword evidence="17" id="KW-1185">Reference proteome</keyword>
<evidence type="ECO:0000256" key="3">
    <source>
        <dbReference type="ARBA" id="ARBA00012251"/>
    </source>
</evidence>
<dbReference type="Gene3D" id="3.10.110.10">
    <property type="entry name" value="Ubiquitin Conjugating Enzyme"/>
    <property type="match status" value="1"/>
</dbReference>
<keyword evidence="4" id="KW-0808">Transferase</keyword>
<accession>A0A6G1PK59</accession>
<dbReference type="FunFam" id="3.30.40.10:FF:000137">
    <property type="entry name" value="RanBP-type and C3HC4-type zinc finger-containing protein 1"/>
    <property type="match status" value="1"/>
</dbReference>
<keyword evidence="9" id="KW-0862">Zinc</keyword>
<evidence type="ECO:0000259" key="13">
    <source>
        <dbReference type="PROSITE" id="PS50089"/>
    </source>
</evidence>
<protein>
    <recommendedName>
        <fullName evidence="3">RBR-type E3 ubiquitin transferase</fullName>
        <ecNumber evidence="3">2.3.2.31</ecNumber>
    </recommendedName>
</protein>
<evidence type="ECO:0000256" key="9">
    <source>
        <dbReference type="ARBA" id="ARBA00022833"/>
    </source>
</evidence>
<dbReference type="Gene3D" id="1.20.120.1750">
    <property type="match status" value="1"/>
</dbReference>
<dbReference type="InterPro" id="IPR031128">
    <property type="entry name" value="RNF14_RING-HC_Zfn"/>
</dbReference>
<dbReference type="InterPro" id="IPR002867">
    <property type="entry name" value="IBR_dom"/>
</dbReference>
<feature type="region of interest" description="Disordered" evidence="12">
    <location>
        <begin position="220"/>
        <end position="276"/>
    </location>
</feature>
<dbReference type="InterPro" id="IPR006575">
    <property type="entry name" value="RWD_dom"/>
</dbReference>
<dbReference type="SUPFAM" id="SSF57850">
    <property type="entry name" value="RING/U-box"/>
    <property type="match status" value="3"/>
</dbReference>
<dbReference type="Gene3D" id="2.20.25.20">
    <property type="match status" value="1"/>
</dbReference>
<dbReference type="PROSITE" id="PS51873">
    <property type="entry name" value="TRIAD"/>
    <property type="match status" value="1"/>
</dbReference>
<dbReference type="GO" id="GO:0016567">
    <property type="term" value="P:protein ubiquitination"/>
    <property type="evidence" value="ECO:0007669"/>
    <property type="project" value="InterPro"/>
</dbReference>
<dbReference type="Pfam" id="PF05773">
    <property type="entry name" value="RWD"/>
    <property type="match status" value="1"/>
</dbReference>
<dbReference type="EC" id="2.3.2.31" evidence="3"/>
<organism evidence="16 17">
    <name type="scientific">Channa argus</name>
    <name type="common">Northern snakehead</name>
    <name type="synonym">Ophicephalus argus</name>
    <dbReference type="NCBI Taxonomy" id="215402"/>
    <lineage>
        <taxon>Eukaryota</taxon>
        <taxon>Metazoa</taxon>
        <taxon>Chordata</taxon>
        <taxon>Craniata</taxon>
        <taxon>Vertebrata</taxon>
        <taxon>Euteleostomi</taxon>
        <taxon>Actinopterygii</taxon>
        <taxon>Neopterygii</taxon>
        <taxon>Teleostei</taxon>
        <taxon>Neoteleostei</taxon>
        <taxon>Acanthomorphata</taxon>
        <taxon>Anabantaria</taxon>
        <taxon>Anabantiformes</taxon>
        <taxon>Channoidei</taxon>
        <taxon>Channidae</taxon>
        <taxon>Channa</taxon>
    </lineage>
</organism>
<dbReference type="SMART" id="SM00591">
    <property type="entry name" value="RWD"/>
    <property type="match status" value="1"/>
</dbReference>
<dbReference type="InterPro" id="IPR044066">
    <property type="entry name" value="TRIAD_supradom"/>
</dbReference>
<reference evidence="17" key="2">
    <citation type="submission" date="2019-02" db="EMBL/GenBank/DDBJ databases">
        <title>Opniocepnalus argus Var Kimnra genome.</title>
        <authorList>
            <person name="Zhou C."/>
            <person name="Xiao S."/>
        </authorList>
    </citation>
    <scope>NUCLEOTIDE SEQUENCE [LARGE SCALE GENOMIC DNA]</scope>
</reference>
<keyword evidence="6" id="KW-0677">Repeat</keyword>
<evidence type="ECO:0000256" key="2">
    <source>
        <dbReference type="ARBA" id="ARBA00004906"/>
    </source>
</evidence>